<comment type="caution">
    <text evidence="7">The sequence shown here is derived from an EMBL/GenBank/DDBJ whole genome shotgun (WGS) entry which is preliminary data.</text>
</comment>
<dbReference type="AlphaFoldDB" id="A0AAE3VEH4"/>
<comment type="catalytic activity">
    <reaction evidence="6">
        <text>D-erythro-1-(imidazol-4-yl)glycerol 3-phosphate = 3-(imidazol-4-yl)-2-oxopropyl phosphate + H2O</text>
        <dbReference type="Rhea" id="RHEA:11040"/>
        <dbReference type="ChEBI" id="CHEBI:15377"/>
        <dbReference type="ChEBI" id="CHEBI:57766"/>
        <dbReference type="ChEBI" id="CHEBI:58278"/>
        <dbReference type="EC" id="4.2.1.19"/>
    </reaction>
</comment>
<dbReference type="GO" id="GO:0004424">
    <property type="term" value="F:imidazoleglycerol-phosphate dehydratase activity"/>
    <property type="evidence" value="ECO:0007669"/>
    <property type="project" value="UniProtKB-UniRule"/>
</dbReference>
<keyword evidence="4 6" id="KW-0368">Histidine biosynthesis</keyword>
<keyword evidence="5 6" id="KW-0456">Lyase</keyword>
<protein>
    <recommendedName>
        <fullName evidence="2 6">Imidazoleglycerol-phosphate dehydratase</fullName>
        <shortName evidence="6">IGPD</shortName>
        <ecNumber evidence="6">4.2.1.19</ecNumber>
    </recommendedName>
</protein>
<proteinExistence type="inferred from homology"/>
<keyword evidence="6" id="KW-0963">Cytoplasm</keyword>
<dbReference type="InterPro" id="IPR000807">
    <property type="entry name" value="ImidazoleglycerolP_deHydtase"/>
</dbReference>
<evidence type="ECO:0000256" key="3">
    <source>
        <dbReference type="ARBA" id="ARBA00022605"/>
    </source>
</evidence>
<evidence type="ECO:0000256" key="4">
    <source>
        <dbReference type="ARBA" id="ARBA00023102"/>
    </source>
</evidence>
<accession>A0AAE3VEH4</accession>
<dbReference type="EMBL" id="JAUSVL010000001">
    <property type="protein sequence ID" value="MDQ0288840.1"/>
    <property type="molecule type" value="Genomic_DNA"/>
</dbReference>
<dbReference type="CDD" id="cd07914">
    <property type="entry name" value="IGPD"/>
    <property type="match status" value="1"/>
</dbReference>
<comment type="similarity">
    <text evidence="6">Belongs to the imidazoleglycerol-phosphate dehydratase family.</text>
</comment>
<dbReference type="NCBIfam" id="NF002114">
    <property type="entry name" value="PRK00951.2-4"/>
    <property type="match status" value="1"/>
</dbReference>
<gene>
    <name evidence="6" type="primary">hisB</name>
    <name evidence="7" type="ORF">J3R75_000947</name>
</gene>
<keyword evidence="8" id="KW-1185">Reference proteome</keyword>
<evidence type="ECO:0000256" key="2">
    <source>
        <dbReference type="ARBA" id="ARBA00016664"/>
    </source>
</evidence>
<dbReference type="Proteomes" id="UP001238163">
    <property type="component" value="Unassembled WGS sequence"/>
</dbReference>
<dbReference type="FunFam" id="3.30.230.40:FF:000001">
    <property type="entry name" value="Imidazoleglycerol-phosphate dehydratase HisB"/>
    <property type="match status" value="1"/>
</dbReference>
<dbReference type="PANTHER" id="PTHR23133:SF2">
    <property type="entry name" value="IMIDAZOLEGLYCEROL-PHOSPHATE DEHYDRATASE"/>
    <property type="match status" value="1"/>
</dbReference>
<comment type="pathway">
    <text evidence="1 6">Amino-acid biosynthesis; L-histidine biosynthesis; L-histidine from 5-phospho-alpha-D-ribose 1-diphosphate: step 6/9.</text>
</comment>
<dbReference type="Pfam" id="PF00475">
    <property type="entry name" value="IGPD"/>
    <property type="match status" value="1"/>
</dbReference>
<dbReference type="GO" id="GO:0005737">
    <property type="term" value="C:cytoplasm"/>
    <property type="evidence" value="ECO:0007669"/>
    <property type="project" value="UniProtKB-SubCell"/>
</dbReference>
<dbReference type="InterPro" id="IPR020568">
    <property type="entry name" value="Ribosomal_Su5_D2-typ_SF"/>
</dbReference>
<evidence type="ECO:0000313" key="7">
    <source>
        <dbReference type="EMBL" id="MDQ0288840.1"/>
    </source>
</evidence>
<organism evidence="7 8">
    <name type="scientific">Oligosphaera ethanolica</name>
    <dbReference type="NCBI Taxonomy" id="760260"/>
    <lineage>
        <taxon>Bacteria</taxon>
        <taxon>Pseudomonadati</taxon>
        <taxon>Lentisphaerota</taxon>
        <taxon>Oligosphaeria</taxon>
        <taxon>Oligosphaerales</taxon>
        <taxon>Oligosphaeraceae</taxon>
        <taxon>Oligosphaera</taxon>
    </lineage>
</organism>
<reference evidence="7" key="1">
    <citation type="submission" date="2023-07" db="EMBL/GenBank/DDBJ databases">
        <title>Genomic Encyclopedia of Type Strains, Phase IV (KMG-IV): sequencing the most valuable type-strain genomes for metagenomic binning, comparative biology and taxonomic classification.</title>
        <authorList>
            <person name="Goeker M."/>
        </authorList>
    </citation>
    <scope>NUCLEOTIDE SEQUENCE</scope>
    <source>
        <strain evidence="7">DSM 24202</strain>
    </source>
</reference>
<dbReference type="InterPro" id="IPR020565">
    <property type="entry name" value="ImidazoleglycerP_deHydtase_CS"/>
</dbReference>
<name>A0AAE3VEH4_9BACT</name>
<dbReference type="EC" id="4.2.1.19" evidence="6"/>
<evidence type="ECO:0000256" key="1">
    <source>
        <dbReference type="ARBA" id="ARBA00005047"/>
    </source>
</evidence>
<dbReference type="GO" id="GO:0000105">
    <property type="term" value="P:L-histidine biosynthetic process"/>
    <property type="evidence" value="ECO:0007669"/>
    <property type="project" value="UniProtKB-UniRule"/>
</dbReference>
<sequence>MANKRQATVKRTTRETDIRIELLLDGAAGELEIQSGVPFFDHMLHAFSCHGGFGLQLAVKGDLDVDAHHTMEDIGLALGQTLKDALGDKRGITRFGSSFVPMDESLARVVLDLSGRPHLSWRVSLPETIVGGVSGRLFREFFQALVNSSGLTLHVDLLVCEESHHGMEAIFKAFGRALAQAVARQAGSTAVPSTKGVLE</sequence>
<dbReference type="InterPro" id="IPR038494">
    <property type="entry name" value="IGPD_sf"/>
</dbReference>
<keyword evidence="3 6" id="KW-0028">Amino-acid biosynthesis</keyword>
<dbReference type="Gene3D" id="3.30.230.40">
    <property type="entry name" value="Imidazole glycerol phosphate dehydratase, domain 1"/>
    <property type="match status" value="2"/>
</dbReference>
<evidence type="ECO:0000313" key="8">
    <source>
        <dbReference type="Proteomes" id="UP001238163"/>
    </source>
</evidence>
<dbReference type="FunFam" id="3.30.230.40:FF:000003">
    <property type="entry name" value="Imidazoleglycerol-phosphate dehydratase HisB"/>
    <property type="match status" value="1"/>
</dbReference>
<dbReference type="NCBIfam" id="NF002111">
    <property type="entry name" value="PRK00951.2-1"/>
    <property type="match status" value="1"/>
</dbReference>
<dbReference type="PROSITE" id="PS00954">
    <property type="entry name" value="IGP_DEHYDRATASE_1"/>
    <property type="match status" value="1"/>
</dbReference>
<dbReference type="SUPFAM" id="SSF54211">
    <property type="entry name" value="Ribosomal protein S5 domain 2-like"/>
    <property type="match status" value="2"/>
</dbReference>
<comment type="subcellular location">
    <subcellularLocation>
        <location evidence="6">Cytoplasm</location>
    </subcellularLocation>
</comment>
<evidence type="ECO:0000256" key="6">
    <source>
        <dbReference type="HAMAP-Rule" id="MF_00076"/>
    </source>
</evidence>
<dbReference type="HAMAP" id="MF_00076">
    <property type="entry name" value="HisB"/>
    <property type="match status" value="1"/>
</dbReference>
<evidence type="ECO:0000256" key="5">
    <source>
        <dbReference type="ARBA" id="ARBA00023239"/>
    </source>
</evidence>
<dbReference type="PANTHER" id="PTHR23133">
    <property type="entry name" value="IMIDAZOLEGLYCEROL-PHOSPHATE DEHYDRATASE HIS7"/>
    <property type="match status" value="1"/>
</dbReference>
<dbReference type="RefSeq" id="WP_307260174.1">
    <property type="nucleotide sequence ID" value="NZ_JAUSVL010000001.1"/>
</dbReference>